<name>A0A7G2CIC9_9TRYP</name>
<protein>
    <submittedName>
        <fullName evidence="2">Uncharacterized protein</fullName>
    </submittedName>
</protein>
<dbReference type="VEuPathDB" id="TriTrypDB:ADEAN_000711900"/>
<dbReference type="AlphaFoldDB" id="A0A7G2CIC9"/>
<keyword evidence="1" id="KW-0472">Membrane</keyword>
<evidence type="ECO:0000313" key="3">
    <source>
        <dbReference type="Proteomes" id="UP000515908"/>
    </source>
</evidence>
<feature type="transmembrane region" description="Helical" evidence="1">
    <location>
        <begin position="93"/>
        <end position="112"/>
    </location>
</feature>
<evidence type="ECO:0000256" key="1">
    <source>
        <dbReference type="SAM" id="Phobius"/>
    </source>
</evidence>
<feature type="transmembrane region" description="Helical" evidence="1">
    <location>
        <begin position="164"/>
        <end position="183"/>
    </location>
</feature>
<accession>A0A7G2CIC9</accession>
<keyword evidence="1" id="KW-0812">Transmembrane</keyword>
<evidence type="ECO:0000313" key="2">
    <source>
        <dbReference type="EMBL" id="CAD2219610.1"/>
    </source>
</evidence>
<gene>
    <name evidence="2" type="ORF">ADEAN_000711900</name>
</gene>
<proteinExistence type="predicted"/>
<reference evidence="2 3" key="1">
    <citation type="submission" date="2020-08" db="EMBL/GenBank/DDBJ databases">
        <authorList>
            <person name="Newling K."/>
            <person name="Davey J."/>
            <person name="Forrester S."/>
        </authorList>
    </citation>
    <scope>NUCLEOTIDE SEQUENCE [LARGE SCALE GENOMIC DNA]</scope>
    <source>
        <strain evidence="3">Crithidia deanei Carvalho (ATCC PRA-265)</strain>
    </source>
</reference>
<dbReference type="Proteomes" id="UP000515908">
    <property type="component" value="Chromosome 14"/>
</dbReference>
<feature type="transmembrane region" description="Helical" evidence="1">
    <location>
        <begin position="49"/>
        <end position="73"/>
    </location>
</feature>
<dbReference type="EMBL" id="LR877158">
    <property type="protein sequence ID" value="CAD2219610.1"/>
    <property type="molecule type" value="Genomic_DNA"/>
</dbReference>
<keyword evidence="3" id="KW-1185">Reference proteome</keyword>
<organism evidence="2 3">
    <name type="scientific">Angomonas deanei</name>
    <dbReference type="NCBI Taxonomy" id="59799"/>
    <lineage>
        <taxon>Eukaryota</taxon>
        <taxon>Discoba</taxon>
        <taxon>Euglenozoa</taxon>
        <taxon>Kinetoplastea</taxon>
        <taxon>Metakinetoplastina</taxon>
        <taxon>Trypanosomatida</taxon>
        <taxon>Trypanosomatidae</taxon>
        <taxon>Strigomonadinae</taxon>
        <taxon>Angomonas</taxon>
    </lineage>
</organism>
<sequence length="257" mass="29706">MRRRVSSQPNTKSGKIGQLLKTEDLLSTTEQEDVLEYFHSGFRNNLKGIYVLSFVHLFIAVMYVFLLILYSGIINLESKHSIQSGNAGLVRQSQLNTVGCIVLYGIGGVCEFRTARVLRVDRHLVLEKEVRERRAAPSEEDARTKEEEAVVARKIQQIEKTEKTVILVSCLLSLHLLGVFITFQNRENAFFKDKLGLEEYYGERGVVPFIRRNLWEMAVIFFQPVLHFLTYCICKSVKDTRRQLMQLSDMKYAYEKV</sequence>
<keyword evidence="1" id="KW-1133">Transmembrane helix</keyword>
<feature type="transmembrane region" description="Helical" evidence="1">
    <location>
        <begin position="214"/>
        <end position="234"/>
    </location>
</feature>